<dbReference type="EMBL" id="JACYGY010000001">
    <property type="protein sequence ID" value="MBE9461587.1"/>
    <property type="molecule type" value="Genomic_DNA"/>
</dbReference>
<dbReference type="PROSITE" id="PS50110">
    <property type="entry name" value="RESPONSE_REGULATORY"/>
    <property type="match status" value="1"/>
</dbReference>
<evidence type="ECO:0000259" key="2">
    <source>
        <dbReference type="PROSITE" id="PS50110"/>
    </source>
</evidence>
<dbReference type="Gene3D" id="3.40.50.2300">
    <property type="match status" value="1"/>
</dbReference>
<sequence length="140" mass="15426">MGEIEIYLADDDEDDRLFLKEAINLIIPGTTIIEATDGQNLVDLISFKSGNLTLILVDMNMPRLNGLEAISIIKSQPELKNIPTLMVSTSQDAALRKQAYQLGISTFITKPTTMDGYENIARGIKICFVDQFISGLDSSI</sequence>
<keyword evidence="1" id="KW-0597">Phosphoprotein</keyword>
<evidence type="ECO:0000256" key="1">
    <source>
        <dbReference type="PROSITE-ProRule" id="PRU00169"/>
    </source>
</evidence>
<dbReference type="PANTHER" id="PTHR44520">
    <property type="entry name" value="RESPONSE REGULATOR RCP1-RELATED"/>
    <property type="match status" value="1"/>
</dbReference>
<feature type="modified residue" description="4-aspartylphosphate" evidence="1">
    <location>
        <position position="58"/>
    </location>
</feature>
<feature type="domain" description="Response regulatory" evidence="2">
    <location>
        <begin position="5"/>
        <end position="125"/>
    </location>
</feature>
<keyword evidence="4" id="KW-1185">Reference proteome</keyword>
<dbReference type="InterPro" id="IPR001789">
    <property type="entry name" value="Sig_transdc_resp-reg_receiver"/>
</dbReference>
<dbReference type="SMART" id="SM00448">
    <property type="entry name" value="REC"/>
    <property type="match status" value="1"/>
</dbReference>
<organism evidence="3 4">
    <name type="scientific">Dyadobacter subterraneus</name>
    <dbReference type="NCBI Taxonomy" id="2773304"/>
    <lineage>
        <taxon>Bacteria</taxon>
        <taxon>Pseudomonadati</taxon>
        <taxon>Bacteroidota</taxon>
        <taxon>Cytophagia</taxon>
        <taxon>Cytophagales</taxon>
        <taxon>Spirosomataceae</taxon>
        <taxon>Dyadobacter</taxon>
    </lineage>
</organism>
<gene>
    <name evidence="3" type="ORF">IEE83_06805</name>
</gene>
<proteinExistence type="predicted"/>
<comment type="caution">
    <text evidence="3">The sequence shown here is derived from an EMBL/GenBank/DDBJ whole genome shotgun (WGS) entry which is preliminary data.</text>
</comment>
<dbReference type="Pfam" id="PF00072">
    <property type="entry name" value="Response_reg"/>
    <property type="match status" value="1"/>
</dbReference>
<dbReference type="Proteomes" id="UP000634134">
    <property type="component" value="Unassembled WGS sequence"/>
</dbReference>
<dbReference type="SUPFAM" id="SSF52172">
    <property type="entry name" value="CheY-like"/>
    <property type="match status" value="1"/>
</dbReference>
<evidence type="ECO:0000313" key="4">
    <source>
        <dbReference type="Proteomes" id="UP000634134"/>
    </source>
</evidence>
<reference evidence="4" key="1">
    <citation type="submission" date="2023-07" db="EMBL/GenBank/DDBJ databases">
        <title>Dyadobacter sp. nov 'subterranea' isolated from contaminted grondwater.</title>
        <authorList>
            <person name="Szabo I."/>
            <person name="Al-Omari J."/>
            <person name="Szerdahelyi S.G."/>
            <person name="Rado J."/>
        </authorList>
    </citation>
    <scope>NUCLEOTIDE SEQUENCE [LARGE SCALE GENOMIC DNA]</scope>
    <source>
        <strain evidence="4">UP-52</strain>
    </source>
</reference>
<accession>A0ABR9W7Y6</accession>
<protein>
    <submittedName>
        <fullName evidence="3">Response regulator</fullName>
    </submittedName>
</protein>
<dbReference type="InterPro" id="IPR052893">
    <property type="entry name" value="TCS_response_regulator"/>
</dbReference>
<name>A0ABR9W7Y6_9BACT</name>
<dbReference type="PANTHER" id="PTHR44520:SF2">
    <property type="entry name" value="RESPONSE REGULATOR RCP1"/>
    <property type="match status" value="1"/>
</dbReference>
<evidence type="ECO:0000313" key="3">
    <source>
        <dbReference type="EMBL" id="MBE9461587.1"/>
    </source>
</evidence>
<dbReference type="InterPro" id="IPR011006">
    <property type="entry name" value="CheY-like_superfamily"/>
</dbReference>
<dbReference type="RefSeq" id="WP_194119858.1">
    <property type="nucleotide sequence ID" value="NZ_JACYGY010000001.1"/>
</dbReference>